<accession>A0AAC8QRA1</accession>
<gene>
    <name evidence="1" type="ORF">AB182_20595</name>
</gene>
<protein>
    <submittedName>
        <fullName evidence="1">Uncharacterized protein</fullName>
    </submittedName>
</protein>
<dbReference type="Proteomes" id="UP000035479">
    <property type="component" value="Chromosome"/>
</dbReference>
<dbReference type="EMBL" id="CP011602">
    <property type="protein sequence ID" value="AKL13546.1"/>
    <property type="molecule type" value="Genomic_DNA"/>
</dbReference>
<evidence type="ECO:0000313" key="2">
    <source>
        <dbReference type="Proteomes" id="UP000035479"/>
    </source>
</evidence>
<organism evidence="1 2">
    <name type="scientific">Phytobacter ursingii</name>
    <dbReference type="NCBI Taxonomy" id="1972431"/>
    <lineage>
        <taxon>Bacteria</taxon>
        <taxon>Pseudomonadati</taxon>
        <taxon>Pseudomonadota</taxon>
        <taxon>Gammaproteobacteria</taxon>
        <taxon>Enterobacterales</taxon>
        <taxon>Enterobacteriaceae</taxon>
        <taxon>Phytobacter</taxon>
    </lineage>
</organism>
<evidence type="ECO:0000313" key="1">
    <source>
        <dbReference type="EMBL" id="AKL13546.1"/>
    </source>
</evidence>
<dbReference type="AlphaFoldDB" id="A0AAC8QRA1"/>
<dbReference type="KEGG" id="kin:AB182_20595"/>
<reference evidence="1 2" key="1">
    <citation type="submission" date="2015-06" db="EMBL/GenBank/DDBJ databases">
        <title>Rapid spread of a carbapenem resistance gene driven by multiple levels of genetic mobility.</title>
        <authorList>
            <person name="Sheppard A.E."/>
            <person name="Stoesser N."/>
            <person name="Wilson D."/>
            <person name="Sebra R."/>
            <person name="Kasarskis A."/>
            <person name="Anson L."/>
            <person name="Giess A."/>
            <person name="Pankhurst L."/>
            <person name="Vaughan A."/>
            <person name="Grim C.J."/>
            <person name="Cox H."/>
            <person name="Yeh A."/>
            <person name="Sifri C.D."/>
            <person name="Walker S."/>
            <person name="Peto T.E."/>
            <person name="Crook D.W."/>
            <person name="Mathers A.J."/>
        </authorList>
    </citation>
    <scope>NUCLEOTIDE SEQUENCE [LARGE SCALE GENOMIC DNA]</scope>
    <source>
        <strain evidence="1 2">CAV1151</strain>
    </source>
</reference>
<sequence length="63" mass="7583">MTILTKTINSLIMHTYFHIWRTKIIAFNRNVDFLLVKIIKSSLVFFLGEVDNRWTIIKQCFHI</sequence>
<proteinExistence type="predicted"/>
<name>A0AAC8QRA1_9ENTR</name>